<evidence type="ECO:0000313" key="2">
    <source>
        <dbReference type="Proteomes" id="UP000007472"/>
    </source>
</evidence>
<dbReference type="EMBL" id="CP002456">
    <property type="protein sequence ID" value="ADU90987.1"/>
    <property type="molecule type" value="Genomic_DNA"/>
</dbReference>
<sequence>MNFLFSILISIFTFSSNPNLSIDILFTSIHNLCTNSYWSGKYAECIYRNTNFINILSNRYIENLPNEQMHKNFLAYNNTINTLCRYHANSHAIFDYPSNDDAYAYCFINLYKGYLKTVVNIEQNSFYDKNCKTDKNKLALHKIRYLIKKAKILLFILNKDSNEAVDLYDKQMYRTYDLSLEHLKNLEKQLYEFNNNGCFNSNISSILKILVDNFSEYSFLYIPSSFYKKFKLIAEQALLHCDSNCKRFDFNKWIKSSRTQVLSNAWLQYSEQFCSLLTSTLKEPDTVDYKKNCLYTKAYQLENLGILLSKFQIDNLDYYSIADLQTQINIDTNYLMKENRDWTKPLINAYKHFSNMYCHNKASVCKSFLEMIYLKDLIEVHAYQSKLIFKDLGIEPIESGLD</sequence>
<dbReference type="AlphaFoldDB" id="A0A654KEZ3"/>
<accession>A0A654KEZ3</accession>
<proteinExistence type="predicted"/>
<name>A0A654KEZ3_TAYEM</name>
<gene>
    <name evidence="1" type="ordered locus">TEQUI_0028</name>
</gene>
<reference evidence="1 2" key="1">
    <citation type="journal article" date="2011" name="J. Bacteriol.">
        <title>Genome sequence of Taylorella equigenitalis MCE9, the causative agent of contagious equine metritis.</title>
        <authorList>
            <person name="Hebert L."/>
            <person name="Moumen B."/>
            <person name="Duquesne F."/>
            <person name="Breuil M.F."/>
            <person name="Laugier C."/>
            <person name="Batto J.M."/>
            <person name="Renault P."/>
            <person name="Petry S."/>
        </authorList>
    </citation>
    <scope>NUCLEOTIDE SEQUENCE [LARGE SCALE GENOMIC DNA]</scope>
    <source>
        <strain evidence="1 2">MCE9</strain>
    </source>
</reference>
<evidence type="ECO:0000313" key="1">
    <source>
        <dbReference type="EMBL" id="ADU90987.1"/>
    </source>
</evidence>
<dbReference type="KEGG" id="teq:TEQUI_0028"/>
<organism evidence="1 2">
    <name type="scientific">Taylorella equigenitalis (strain MCE9)</name>
    <dbReference type="NCBI Taxonomy" id="937774"/>
    <lineage>
        <taxon>Bacteria</taxon>
        <taxon>Pseudomonadati</taxon>
        <taxon>Pseudomonadota</taxon>
        <taxon>Betaproteobacteria</taxon>
        <taxon>Burkholderiales</taxon>
        <taxon>Alcaligenaceae</taxon>
        <taxon>Taylorella</taxon>
    </lineage>
</organism>
<dbReference type="Proteomes" id="UP000007472">
    <property type="component" value="Chromosome"/>
</dbReference>
<protein>
    <submittedName>
        <fullName evidence="1">Uncharacterized protein</fullName>
    </submittedName>
</protein>